<feature type="transmembrane region" description="Helical" evidence="5">
    <location>
        <begin position="72"/>
        <end position="96"/>
    </location>
</feature>
<reference evidence="11 12" key="2">
    <citation type="journal article" date="2019" name="Vet. Microbiol.">
        <title>Genetic characterization of susceptible and multi-drug resistant Mannheimia haemolytica isolated from high-risk stocker calves prior to and after antimicrobial metaphylaxis.</title>
        <authorList>
            <person name="Snyder E.R."/>
            <person name="Alvarez-Narvaez S."/>
            <person name="Credille B.C."/>
        </authorList>
    </citation>
    <scope>NUCLEOTIDE SEQUENCE [LARGE SCALE GENOMIC DNA]</scope>
    <source>
        <strain evidence="9 11">UGA-R5-128-1</strain>
        <strain evidence="8 12">UGA-R7-163-1</strain>
    </source>
</reference>
<dbReference type="PANTHER" id="PTHR30349">
    <property type="entry name" value="PHAGE INTEGRASE-RELATED"/>
    <property type="match status" value="1"/>
</dbReference>
<dbReference type="InterPro" id="IPR011010">
    <property type="entry name" value="DNA_brk_join_enz"/>
</dbReference>
<dbReference type="OrthoDB" id="7064909at2"/>
<dbReference type="PROSITE" id="PS51898">
    <property type="entry name" value="TYR_RECOMBINASE"/>
    <property type="match status" value="1"/>
</dbReference>
<dbReference type="Proteomes" id="UP000254802">
    <property type="component" value="Unassembled WGS sequence"/>
</dbReference>
<evidence type="ECO:0000313" key="10">
    <source>
        <dbReference type="Proteomes" id="UP000254802"/>
    </source>
</evidence>
<dbReference type="Proteomes" id="UP000315164">
    <property type="component" value="Unassembled WGS sequence"/>
</dbReference>
<dbReference type="AlphaFoldDB" id="A0A249A286"/>
<dbReference type="STRING" id="75985.WC39_08975"/>
<dbReference type="GO" id="GO:0006310">
    <property type="term" value="P:DNA recombination"/>
    <property type="evidence" value="ECO:0007669"/>
    <property type="project" value="UniProtKB-KW"/>
</dbReference>
<dbReference type="InterPro" id="IPR002104">
    <property type="entry name" value="Integrase_catalytic"/>
</dbReference>
<dbReference type="InterPro" id="IPR013762">
    <property type="entry name" value="Integrase-like_cat_sf"/>
</dbReference>
<evidence type="ECO:0000313" key="11">
    <source>
        <dbReference type="Proteomes" id="UP000315164"/>
    </source>
</evidence>
<dbReference type="InterPro" id="IPR050090">
    <property type="entry name" value="Tyrosine_recombinase_XerCD"/>
</dbReference>
<dbReference type="PANTHER" id="PTHR30349:SF41">
    <property type="entry name" value="INTEGRASE_RECOMBINASE PROTEIN MJ0367-RELATED"/>
    <property type="match status" value="1"/>
</dbReference>
<keyword evidence="3" id="KW-0238">DNA-binding</keyword>
<reference evidence="7 10" key="1">
    <citation type="submission" date="2018-06" db="EMBL/GenBank/DDBJ databases">
        <authorList>
            <consortium name="Pathogen Informatics"/>
            <person name="Doyle S."/>
        </authorList>
    </citation>
    <scope>NUCLEOTIDE SEQUENCE [LARGE SCALE GENOMIC DNA]</scope>
    <source>
        <strain evidence="7 10">NCTC10638</strain>
    </source>
</reference>
<evidence type="ECO:0000313" key="7">
    <source>
        <dbReference type="EMBL" id="STY61071.1"/>
    </source>
</evidence>
<accession>A0A249A286</accession>
<gene>
    <name evidence="7" type="primary">xerD_3</name>
    <name evidence="9" type="ORF">FEA53_06355</name>
    <name evidence="8" type="ORF">FEB89_06420</name>
    <name evidence="7" type="ORF">NCTC10638_02278</name>
</gene>
<dbReference type="Pfam" id="PF00589">
    <property type="entry name" value="Phage_integrase"/>
    <property type="match status" value="1"/>
</dbReference>
<evidence type="ECO:0000256" key="3">
    <source>
        <dbReference type="ARBA" id="ARBA00023125"/>
    </source>
</evidence>
<evidence type="ECO:0000313" key="9">
    <source>
        <dbReference type="EMBL" id="TRB74907.1"/>
    </source>
</evidence>
<feature type="transmembrane region" description="Helical" evidence="5">
    <location>
        <begin position="28"/>
        <end position="51"/>
    </location>
</feature>
<evidence type="ECO:0000256" key="5">
    <source>
        <dbReference type="SAM" id="Phobius"/>
    </source>
</evidence>
<dbReference type="EMBL" id="UGPN01000002">
    <property type="protein sequence ID" value="STY61071.1"/>
    <property type="molecule type" value="Genomic_DNA"/>
</dbReference>
<feature type="domain" description="Tyr recombinase" evidence="6">
    <location>
        <begin position="56"/>
        <end position="252"/>
    </location>
</feature>
<evidence type="ECO:0000256" key="4">
    <source>
        <dbReference type="ARBA" id="ARBA00023172"/>
    </source>
</evidence>
<organism evidence="9 11">
    <name type="scientific">Mannheimia haemolytica</name>
    <name type="common">Pasteurella haemolytica</name>
    <dbReference type="NCBI Taxonomy" id="75985"/>
    <lineage>
        <taxon>Bacteria</taxon>
        <taxon>Pseudomonadati</taxon>
        <taxon>Pseudomonadota</taxon>
        <taxon>Gammaproteobacteria</taxon>
        <taxon>Pasteurellales</taxon>
        <taxon>Pasteurellaceae</taxon>
        <taxon>Mannheimia</taxon>
    </lineage>
</organism>
<name>A0A249A286_MANHA</name>
<evidence type="ECO:0000256" key="1">
    <source>
        <dbReference type="ARBA" id="ARBA00008857"/>
    </source>
</evidence>
<dbReference type="EMBL" id="VAJB01000009">
    <property type="protein sequence ID" value="TRB74907.1"/>
    <property type="molecule type" value="Genomic_DNA"/>
</dbReference>
<evidence type="ECO:0000313" key="8">
    <source>
        <dbReference type="EMBL" id="TRB38086.1"/>
    </source>
</evidence>
<dbReference type="EMBL" id="VAJI01000009">
    <property type="protein sequence ID" value="TRB38086.1"/>
    <property type="molecule type" value="Genomic_DNA"/>
</dbReference>
<keyword evidence="2" id="KW-0229">DNA integration</keyword>
<keyword evidence="12" id="KW-1185">Reference proteome</keyword>
<dbReference type="GO" id="GO:0003677">
    <property type="term" value="F:DNA binding"/>
    <property type="evidence" value="ECO:0007669"/>
    <property type="project" value="UniProtKB-KW"/>
</dbReference>
<dbReference type="Gene3D" id="1.10.443.10">
    <property type="entry name" value="Intergrase catalytic core"/>
    <property type="match status" value="1"/>
</dbReference>
<sequence>MLIEWRNQVVGNTIKAVTWNNYVRHLKALYNFAIAQGLLCMSSNPFNHLFIRESRRKKKTYSSEQLHKIDYILHNNIILPSFLKPSWFILAIIMTLRCTGIRRGQLVKLKIGDVNLSNRTIYISPEINKNHDYHIVPISDSLYPHIERLIQELKIHKQTDDCQLFNLNLFSRYTRRKGQPMSQNQLTHIFRHISDLVGFTSSPHRFRHTVATQLMKKPENVYVVKKLLGHKDISVTLGYIEYDVEMLRDTVNLL</sequence>
<dbReference type="CDD" id="cd00397">
    <property type="entry name" value="DNA_BRE_C"/>
    <property type="match status" value="1"/>
</dbReference>
<protein>
    <submittedName>
        <fullName evidence="9">Site-specific integrase</fullName>
    </submittedName>
    <submittedName>
        <fullName evidence="7">Tyrosine recombinase XerD</fullName>
    </submittedName>
</protein>
<dbReference type="SUPFAM" id="SSF56349">
    <property type="entry name" value="DNA breaking-rejoining enzymes"/>
    <property type="match status" value="1"/>
</dbReference>
<dbReference type="KEGG" id="mhaq:WC39_08975"/>
<dbReference type="Proteomes" id="UP000318394">
    <property type="component" value="Unassembled WGS sequence"/>
</dbReference>
<evidence type="ECO:0000313" key="12">
    <source>
        <dbReference type="Proteomes" id="UP000318394"/>
    </source>
</evidence>
<keyword evidence="5" id="KW-0812">Transmembrane</keyword>
<keyword evidence="4" id="KW-0233">DNA recombination</keyword>
<keyword evidence="5" id="KW-0472">Membrane</keyword>
<keyword evidence="5" id="KW-1133">Transmembrane helix</keyword>
<dbReference type="GO" id="GO:0015074">
    <property type="term" value="P:DNA integration"/>
    <property type="evidence" value="ECO:0007669"/>
    <property type="project" value="UniProtKB-KW"/>
</dbReference>
<dbReference type="KEGG" id="mhay:VK67_08975"/>
<evidence type="ECO:0000256" key="2">
    <source>
        <dbReference type="ARBA" id="ARBA00022908"/>
    </source>
</evidence>
<evidence type="ECO:0000259" key="6">
    <source>
        <dbReference type="PROSITE" id="PS51898"/>
    </source>
</evidence>
<proteinExistence type="inferred from homology"/>
<comment type="similarity">
    <text evidence="1">Belongs to the 'phage' integrase family.</text>
</comment>